<gene>
    <name evidence="2" type="ORF">B456_011G169500</name>
</gene>
<feature type="transmembrane region" description="Helical" evidence="1">
    <location>
        <begin position="57"/>
        <end position="82"/>
    </location>
</feature>
<evidence type="ECO:0000256" key="1">
    <source>
        <dbReference type="SAM" id="Phobius"/>
    </source>
</evidence>
<organism evidence="2 3">
    <name type="scientific">Gossypium raimondii</name>
    <name type="common">Peruvian cotton</name>
    <name type="synonym">Gossypium klotzschianum subsp. raimondii</name>
    <dbReference type="NCBI Taxonomy" id="29730"/>
    <lineage>
        <taxon>Eukaryota</taxon>
        <taxon>Viridiplantae</taxon>
        <taxon>Streptophyta</taxon>
        <taxon>Embryophyta</taxon>
        <taxon>Tracheophyta</taxon>
        <taxon>Spermatophyta</taxon>
        <taxon>Magnoliopsida</taxon>
        <taxon>eudicotyledons</taxon>
        <taxon>Gunneridae</taxon>
        <taxon>Pentapetalae</taxon>
        <taxon>rosids</taxon>
        <taxon>malvids</taxon>
        <taxon>Malvales</taxon>
        <taxon>Malvaceae</taxon>
        <taxon>Malvoideae</taxon>
        <taxon>Gossypium</taxon>
    </lineage>
</organism>
<keyword evidence="1" id="KW-0812">Transmembrane</keyword>
<dbReference type="STRING" id="29730.A0A0D2REE6"/>
<proteinExistence type="predicted"/>
<keyword evidence="3" id="KW-1185">Reference proteome</keyword>
<keyword evidence="1" id="KW-1133">Transmembrane helix</keyword>
<keyword evidence="1" id="KW-0472">Membrane</keyword>
<dbReference type="Gramene" id="KJB68902">
    <property type="protein sequence ID" value="KJB68902"/>
    <property type="gene ID" value="B456_011G169500"/>
</dbReference>
<protein>
    <submittedName>
        <fullName evidence="2">Uncharacterized protein</fullName>
    </submittedName>
</protein>
<dbReference type="Proteomes" id="UP000032304">
    <property type="component" value="Chromosome 11"/>
</dbReference>
<name>A0A0D2REE6_GOSRA</name>
<evidence type="ECO:0000313" key="3">
    <source>
        <dbReference type="Proteomes" id="UP000032304"/>
    </source>
</evidence>
<accession>A0A0D2REE6</accession>
<dbReference type="AlphaFoldDB" id="A0A0D2REE6"/>
<dbReference type="EMBL" id="CM001750">
    <property type="protein sequence ID" value="KJB68902.1"/>
    <property type="molecule type" value="Genomic_DNA"/>
</dbReference>
<reference evidence="2 3" key="1">
    <citation type="journal article" date="2012" name="Nature">
        <title>Repeated polyploidization of Gossypium genomes and the evolution of spinnable cotton fibres.</title>
        <authorList>
            <person name="Paterson A.H."/>
            <person name="Wendel J.F."/>
            <person name="Gundlach H."/>
            <person name="Guo H."/>
            <person name="Jenkins J."/>
            <person name="Jin D."/>
            <person name="Llewellyn D."/>
            <person name="Showmaker K.C."/>
            <person name="Shu S."/>
            <person name="Udall J."/>
            <person name="Yoo M.J."/>
            <person name="Byers R."/>
            <person name="Chen W."/>
            <person name="Doron-Faigenboim A."/>
            <person name="Duke M.V."/>
            <person name="Gong L."/>
            <person name="Grimwood J."/>
            <person name="Grover C."/>
            <person name="Grupp K."/>
            <person name="Hu G."/>
            <person name="Lee T.H."/>
            <person name="Li J."/>
            <person name="Lin L."/>
            <person name="Liu T."/>
            <person name="Marler B.S."/>
            <person name="Page J.T."/>
            <person name="Roberts A.W."/>
            <person name="Romanel E."/>
            <person name="Sanders W.S."/>
            <person name="Szadkowski E."/>
            <person name="Tan X."/>
            <person name="Tang H."/>
            <person name="Xu C."/>
            <person name="Wang J."/>
            <person name="Wang Z."/>
            <person name="Zhang D."/>
            <person name="Zhang L."/>
            <person name="Ashrafi H."/>
            <person name="Bedon F."/>
            <person name="Bowers J.E."/>
            <person name="Brubaker C.L."/>
            <person name="Chee P.W."/>
            <person name="Das S."/>
            <person name="Gingle A.R."/>
            <person name="Haigler C.H."/>
            <person name="Harker D."/>
            <person name="Hoffmann L.V."/>
            <person name="Hovav R."/>
            <person name="Jones D.C."/>
            <person name="Lemke C."/>
            <person name="Mansoor S."/>
            <person name="ur Rahman M."/>
            <person name="Rainville L.N."/>
            <person name="Rambani A."/>
            <person name="Reddy U.K."/>
            <person name="Rong J.K."/>
            <person name="Saranga Y."/>
            <person name="Scheffler B.E."/>
            <person name="Scheffler J.A."/>
            <person name="Stelly D.M."/>
            <person name="Triplett B.A."/>
            <person name="Van Deynze A."/>
            <person name="Vaslin M.F."/>
            <person name="Waghmare V.N."/>
            <person name="Walford S.A."/>
            <person name="Wright R.J."/>
            <person name="Zaki E.A."/>
            <person name="Zhang T."/>
            <person name="Dennis E.S."/>
            <person name="Mayer K.F."/>
            <person name="Peterson D.G."/>
            <person name="Rokhsar D.S."/>
            <person name="Wang X."/>
            <person name="Schmutz J."/>
        </authorList>
    </citation>
    <scope>NUCLEOTIDE SEQUENCE [LARGE SCALE GENOMIC DNA]</scope>
</reference>
<feature type="transmembrane region" description="Helical" evidence="1">
    <location>
        <begin position="102"/>
        <end position="120"/>
    </location>
</feature>
<evidence type="ECO:0000313" key="2">
    <source>
        <dbReference type="EMBL" id="KJB68902.1"/>
    </source>
</evidence>
<sequence length="129" mass="14864">MGSSKRVTSSSQRTHRSIEDLRKRHSQELENLTLTTRPFKTLRLFILAIFEYFKQSIFYLFATGGWLLLFNTLLATLGILLVTIEGPHEKHVEEVSRYVRFGLWWIVLGVASSIGLGKNIDFMNNIYGI</sequence>